<accession>A0ABQ0CYA8</accession>
<keyword evidence="2" id="KW-1185">Reference proteome</keyword>
<reference evidence="2" key="1">
    <citation type="submission" date="2024-06" db="EMBL/GenBank/DDBJ databases">
        <title>Draft Genome Sequences of Epichloe bromicola Strains Isolated from Elymus ciliaris.</title>
        <authorList>
            <consortium name="Epichloe bromicola genome sequencing consortium"/>
            <person name="Miura A."/>
            <person name="Imano S."/>
            <person name="Ashida A."/>
            <person name="Sato I."/>
            <person name="Chiba S."/>
            <person name="Tanaka A."/>
            <person name="Camagna M."/>
            <person name="Takemoto D."/>
        </authorList>
    </citation>
    <scope>NUCLEOTIDE SEQUENCE [LARGE SCALE GENOMIC DNA]</scope>
    <source>
        <strain evidence="2">DP</strain>
    </source>
</reference>
<dbReference type="EMBL" id="BAAFGZ010000414">
    <property type="protein sequence ID" value="GAB0138433.1"/>
    <property type="molecule type" value="Genomic_DNA"/>
</dbReference>
<name>A0ABQ0CYA8_9HYPO</name>
<gene>
    <name evidence="1" type="primary">g6668</name>
    <name evidence="1" type="ORF">EsDP_00006668</name>
</gene>
<evidence type="ECO:0000313" key="1">
    <source>
        <dbReference type="EMBL" id="GAB0138433.1"/>
    </source>
</evidence>
<dbReference type="Proteomes" id="UP001562357">
    <property type="component" value="Unassembled WGS sequence"/>
</dbReference>
<sequence>MLKNRRVPTICYDGDSARVGHSILRAKGIEAESVHGGFVVLANVQPPNTGSAQQSSHIVSVEAKDN</sequence>
<comment type="caution">
    <text evidence="1">The sequence shown here is derived from an EMBL/GenBank/DDBJ whole genome shotgun (WGS) entry which is preliminary data.</text>
</comment>
<organism evidence="1 2">
    <name type="scientific">Epichloe bromicola</name>
    <dbReference type="NCBI Taxonomy" id="79588"/>
    <lineage>
        <taxon>Eukaryota</taxon>
        <taxon>Fungi</taxon>
        <taxon>Dikarya</taxon>
        <taxon>Ascomycota</taxon>
        <taxon>Pezizomycotina</taxon>
        <taxon>Sordariomycetes</taxon>
        <taxon>Hypocreomycetidae</taxon>
        <taxon>Hypocreales</taxon>
        <taxon>Clavicipitaceae</taxon>
        <taxon>Epichloe</taxon>
    </lineage>
</organism>
<protein>
    <submittedName>
        <fullName evidence="1">Uncharacterized protein</fullName>
    </submittedName>
</protein>
<proteinExistence type="predicted"/>
<evidence type="ECO:0000313" key="2">
    <source>
        <dbReference type="Proteomes" id="UP001562357"/>
    </source>
</evidence>